<evidence type="ECO:0000313" key="2">
    <source>
        <dbReference type="Proteomes" id="UP001652583"/>
    </source>
</evidence>
<feature type="compositionally biased region" description="Polar residues" evidence="1">
    <location>
        <begin position="146"/>
        <end position="165"/>
    </location>
</feature>
<feature type="region of interest" description="Disordered" evidence="1">
    <location>
        <begin position="129"/>
        <end position="170"/>
    </location>
</feature>
<accession>A0ABM3PXI6</accession>
<evidence type="ECO:0000256" key="1">
    <source>
        <dbReference type="SAM" id="MobiDB-lite"/>
    </source>
</evidence>
<protein>
    <submittedName>
        <fullName evidence="3">Uncharacterized protein LOC128315074</fullName>
    </submittedName>
</protein>
<name>A0ABM3PXI6_ACIJB</name>
<keyword evidence="2" id="KW-1185">Reference proteome</keyword>
<reference evidence="3" key="1">
    <citation type="submission" date="2025-08" db="UniProtKB">
        <authorList>
            <consortium name="RefSeq"/>
        </authorList>
    </citation>
    <scope>IDENTIFICATION</scope>
    <source>
        <tissue evidence="3">Blood</tissue>
    </source>
</reference>
<gene>
    <name evidence="3" type="primary">LOC128315074</name>
</gene>
<dbReference type="Proteomes" id="UP001652583">
    <property type="component" value="Chromosome C2"/>
</dbReference>
<organism evidence="2 3">
    <name type="scientific">Acinonyx jubatus</name>
    <name type="common">Cheetah</name>
    <dbReference type="NCBI Taxonomy" id="32536"/>
    <lineage>
        <taxon>Eukaryota</taxon>
        <taxon>Metazoa</taxon>
        <taxon>Chordata</taxon>
        <taxon>Craniata</taxon>
        <taxon>Vertebrata</taxon>
        <taxon>Euteleostomi</taxon>
        <taxon>Mammalia</taxon>
        <taxon>Eutheria</taxon>
        <taxon>Laurasiatheria</taxon>
        <taxon>Carnivora</taxon>
        <taxon>Feliformia</taxon>
        <taxon>Felidae</taxon>
        <taxon>Felinae</taxon>
        <taxon>Acinonyx</taxon>
    </lineage>
</organism>
<dbReference type="RefSeq" id="XP_053076392.1">
    <property type="nucleotide sequence ID" value="XM_053220417.1"/>
</dbReference>
<dbReference type="GeneID" id="128315074"/>
<sequence>MSSVQGAGAHVWACSPMEVEIQCRRHSRNSPGVPPLPGLPQPCDVALKEPVPPRPSPVPPAAPTDLACAGAHRATPPTKRDFSMSALWNTGTEHPMTFSHCTLWSHASEDRPHGHSRKPNVNVEQQRQQVCAAGHKDQQARHSKPGSASSGMQRGSSTVSSSGPRQVSRPGGNQAGYCLLSAGPVAMHLFNACCRCPFFLDQTRDLLSFSKHQLH</sequence>
<evidence type="ECO:0000313" key="3">
    <source>
        <dbReference type="RefSeq" id="XP_053076392.1"/>
    </source>
</evidence>
<proteinExistence type="predicted"/>